<protein>
    <submittedName>
        <fullName evidence="3">DNA polymerase zeta processivity subunit</fullName>
    </submittedName>
</protein>
<evidence type="ECO:0000256" key="1">
    <source>
        <dbReference type="ARBA" id="ARBA00010348"/>
    </source>
</evidence>
<feature type="non-terminal residue" evidence="3">
    <location>
        <position position="1"/>
    </location>
</feature>
<organism evidence="3 4">
    <name type="scientific">Neolecta irregularis (strain DAH-3)</name>
    <dbReference type="NCBI Taxonomy" id="1198029"/>
    <lineage>
        <taxon>Eukaryota</taxon>
        <taxon>Fungi</taxon>
        <taxon>Dikarya</taxon>
        <taxon>Ascomycota</taxon>
        <taxon>Taphrinomycotina</taxon>
        <taxon>Neolectales</taxon>
        <taxon>Neolectaceae</taxon>
        <taxon>Neolecta</taxon>
    </lineage>
</organism>
<accession>A0A1U7LTE7</accession>
<comment type="caution">
    <text evidence="3">The sequence shown here is derived from an EMBL/GenBank/DDBJ whole genome shotgun (WGS) entry which is preliminary data.</text>
</comment>
<dbReference type="OrthoDB" id="21254at2759"/>
<dbReference type="InterPro" id="IPR003511">
    <property type="entry name" value="HORMA_dom"/>
</dbReference>
<dbReference type="Proteomes" id="UP000186594">
    <property type="component" value="Unassembled WGS sequence"/>
</dbReference>
<evidence type="ECO:0000259" key="2">
    <source>
        <dbReference type="PROSITE" id="PS50815"/>
    </source>
</evidence>
<dbReference type="SUPFAM" id="SSF56019">
    <property type="entry name" value="The spindle assembly checkpoint protein mad2"/>
    <property type="match status" value="1"/>
</dbReference>
<keyword evidence="4" id="KW-1185">Reference proteome</keyword>
<dbReference type="Gene3D" id="3.30.900.10">
    <property type="entry name" value="HORMA domain"/>
    <property type="match status" value="1"/>
</dbReference>
<dbReference type="InterPro" id="IPR045091">
    <property type="entry name" value="Mad2-like"/>
</dbReference>
<proteinExistence type="inferred from homology"/>
<comment type="similarity">
    <text evidence="1">Belongs to the MAD2 family.</text>
</comment>
<dbReference type="AlphaFoldDB" id="A0A1U7LTE7"/>
<dbReference type="PANTHER" id="PTHR11842">
    <property type="entry name" value="MITOTIC SPINDLE ASSEMBLY CHECKPOINT PROTEIN MAD2"/>
    <property type="match status" value="1"/>
</dbReference>
<dbReference type="InterPro" id="IPR036570">
    <property type="entry name" value="HORMA_dom_sf"/>
</dbReference>
<evidence type="ECO:0000313" key="4">
    <source>
        <dbReference type="Proteomes" id="UP000186594"/>
    </source>
</evidence>
<evidence type="ECO:0000313" key="3">
    <source>
        <dbReference type="EMBL" id="OLL25940.1"/>
    </source>
</evidence>
<sequence>DHIDNFKVTVALHTILHSRNIYPAELFIRARKYNSHVQQCRHPTLCQWIRDAVQCCTEELEKGTVSRISIVILSTADIPFERFIFDVSGFPDLPQNQFDIPIENAKMSPFDLEEQYRAAIVRLGVCEATLGTLPEDCTFTITIELRQKANYPHSSTSWLPESQRNVGTSYSQDVTTIPLRSVTFGDAIPFELWIEESVAKSKLKASK</sequence>
<dbReference type="Pfam" id="PF02301">
    <property type="entry name" value="HORMA"/>
    <property type="match status" value="1"/>
</dbReference>
<dbReference type="STRING" id="1198029.A0A1U7LTE7"/>
<dbReference type="OMA" id="PFELWIE"/>
<dbReference type="EMBL" id="LXFE01000280">
    <property type="protein sequence ID" value="OLL25940.1"/>
    <property type="molecule type" value="Genomic_DNA"/>
</dbReference>
<dbReference type="GO" id="GO:0016035">
    <property type="term" value="C:zeta DNA polymerase complex"/>
    <property type="evidence" value="ECO:0007669"/>
    <property type="project" value="TreeGrafter"/>
</dbReference>
<name>A0A1U7LTE7_NEOID</name>
<reference evidence="3 4" key="1">
    <citation type="submission" date="2016-04" db="EMBL/GenBank/DDBJ databases">
        <title>Evolutionary innovation and constraint leading to complex multicellularity in the Ascomycota.</title>
        <authorList>
            <person name="Cisse O."/>
            <person name="Nguyen A."/>
            <person name="Hewitt D.A."/>
            <person name="Jedd G."/>
            <person name="Stajich J.E."/>
        </authorList>
    </citation>
    <scope>NUCLEOTIDE SEQUENCE [LARGE SCALE GENOMIC DNA]</scope>
    <source>
        <strain evidence="3 4">DAH-3</strain>
    </source>
</reference>
<dbReference type="PROSITE" id="PS50815">
    <property type="entry name" value="HORMA"/>
    <property type="match status" value="1"/>
</dbReference>
<gene>
    <name evidence="3" type="ORF">NEOLI_002248</name>
</gene>
<dbReference type="PANTHER" id="PTHR11842:SF10">
    <property type="entry name" value="MITOTIC SPINDLE ASSEMBLY CHECKPOINT PROTEIN MAD2B"/>
    <property type="match status" value="1"/>
</dbReference>
<feature type="domain" description="HORMA" evidence="2">
    <location>
        <begin position="1"/>
        <end position="194"/>
    </location>
</feature>